<keyword evidence="3" id="KW-1185">Reference proteome</keyword>
<sequence>MNGPTSEPDNRHGKHRCSTSPHRSGRGRRKRTRATGTSSAAYFTVPRIGHQHEQGSTLLTEVGQGEMAILLQAPAGAGRAGDSAVLVEQCGGLPVGEAGQAGVPARSRGPSGLGTVRFGGVAAPLVGVAGFHRVPVQVSGGSSLDG</sequence>
<proteinExistence type="predicted"/>
<evidence type="ECO:0000256" key="1">
    <source>
        <dbReference type="SAM" id="MobiDB-lite"/>
    </source>
</evidence>
<feature type="region of interest" description="Disordered" evidence="1">
    <location>
        <begin position="1"/>
        <end position="40"/>
    </location>
</feature>
<accession>A0ABP4FM76</accession>
<name>A0ABP4FM76_9ACTN</name>
<evidence type="ECO:0000313" key="3">
    <source>
        <dbReference type="Proteomes" id="UP001501371"/>
    </source>
</evidence>
<feature type="compositionally biased region" description="Basic residues" evidence="1">
    <location>
        <begin position="12"/>
        <end position="33"/>
    </location>
</feature>
<dbReference type="EMBL" id="BAAAKV010000060">
    <property type="protein sequence ID" value="GAA1190064.1"/>
    <property type="molecule type" value="Genomic_DNA"/>
</dbReference>
<protein>
    <submittedName>
        <fullName evidence="2">Uncharacterized protein</fullName>
    </submittedName>
</protein>
<evidence type="ECO:0000313" key="2">
    <source>
        <dbReference type="EMBL" id="GAA1190064.1"/>
    </source>
</evidence>
<gene>
    <name evidence="2" type="ORF">GCM10009654_54440</name>
</gene>
<dbReference type="Proteomes" id="UP001501371">
    <property type="component" value="Unassembled WGS sequence"/>
</dbReference>
<reference evidence="3" key="1">
    <citation type="journal article" date="2019" name="Int. J. Syst. Evol. Microbiol.">
        <title>The Global Catalogue of Microorganisms (GCM) 10K type strain sequencing project: providing services to taxonomists for standard genome sequencing and annotation.</title>
        <authorList>
            <consortium name="The Broad Institute Genomics Platform"/>
            <consortium name="The Broad Institute Genome Sequencing Center for Infectious Disease"/>
            <person name="Wu L."/>
            <person name="Ma J."/>
        </authorList>
    </citation>
    <scope>NUCLEOTIDE SEQUENCE [LARGE SCALE GENOMIC DNA]</scope>
    <source>
        <strain evidence="3">JCM 12696</strain>
    </source>
</reference>
<comment type="caution">
    <text evidence="2">The sequence shown here is derived from an EMBL/GenBank/DDBJ whole genome shotgun (WGS) entry which is preliminary data.</text>
</comment>
<organism evidence="2 3">
    <name type="scientific">Streptomyces hebeiensis</name>
    <dbReference type="NCBI Taxonomy" id="229486"/>
    <lineage>
        <taxon>Bacteria</taxon>
        <taxon>Bacillati</taxon>
        <taxon>Actinomycetota</taxon>
        <taxon>Actinomycetes</taxon>
        <taxon>Kitasatosporales</taxon>
        <taxon>Streptomycetaceae</taxon>
        <taxon>Streptomyces</taxon>
    </lineage>
</organism>